<accession>I0JLS9</accession>
<sequence>MRISCQAIALLQTDGIRAVARNSLPGVYLLES</sequence>
<protein>
    <submittedName>
        <fullName evidence="1">Uncharacterized protein</fullName>
    </submittedName>
</protein>
<dbReference type="KEGG" id="hhd:HBHAL_2751"/>
<proteinExistence type="predicted"/>
<dbReference type="Proteomes" id="UP000007397">
    <property type="component" value="Chromosome"/>
</dbReference>
<evidence type="ECO:0000313" key="2">
    <source>
        <dbReference type="Proteomes" id="UP000007397"/>
    </source>
</evidence>
<dbReference type="AlphaFoldDB" id="I0JLS9"/>
<evidence type="ECO:0000313" key="1">
    <source>
        <dbReference type="EMBL" id="CCG45099.1"/>
    </source>
</evidence>
<gene>
    <name evidence="1" type="ordered locus">HBHAL_2751</name>
</gene>
<keyword evidence="2" id="KW-1185">Reference proteome</keyword>
<name>I0JLS9_HALH3</name>
<dbReference type="EMBL" id="HE717023">
    <property type="protein sequence ID" value="CCG45099.1"/>
    <property type="molecule type" value="Genomic_DNA"/>
</dbReference>
<dbReference type="HOGENOM" id="CLU_3389725_0_0_9"/>
<reference evidence="1 2" key="1">
    <citation type="journal article" date="2013" name="Environ. Microbiol.">
        <title>Chloride and organic osmolytes: a hybrid strategy to cope with elevated salinities by the moderately halophilic, chloride-dependent bacterium Halobacillus halophilus.</title>
        <authorList>
            <person name="Saum S.H."/>
            <person name="Pfeiffer F."/>
            <person name="Palm P."/>
            <person name="Rampp M."/>
            <person name="Schuster S.C."/>
            <person name="Muller V."/>
            <person name="Oesterhelt D."/>
        </authorList>
    </citation>
    <scope>NUCLEOTIDE SEQUENCE [LARGE SCALE GENOMIC DNA]</scope>
    <source>
        <strain evidence="2">ATCC 35676 / DSM 2266 / JCM 20832 / KCTC 3685 / LMG 17431 / NBRC 102448 / NCIMB 2269</strain>
    </source>
</reference>
<organism evidence="1 2">
    <name type="scientific">Halobacillus halophilus (strain ATCC 35676 / DSM 2266 / JCM 20832 / KCTC 3685 / LMG 17431 / NBRC 102448 / NCIMB 2269)</name>
    <name type="common">Sporosarcina halophila</name>
    <dbReference type="NCBI Taxonomy" id="866895"/>
    <lineage>
        <taxon>Bacteria</taxon>
        <taxon>Bacillati</taxon>
        <taxon>Bacillota</taxon>
        <taxon>Bacilli</taxon>
        <taxon>Bacillales</taxon>
        <taxon>Bacillaceae</taxon>
        <taxon>Halobacillus</taxon>
    </lineage>
</organism>